<accession>A0A212KJ67</accession>
<reference evidence="3" key="1">
    <citation type="submission" date="2016-04" db="EMBL/GenBank/DDBJ databases">
        <authorList>
            <person name="Evans L.H."/>
            <person name="Alamgir A."/>
            <person name="Owens N."/>
            <person name="Weber N.D."/>
            <person name="Virtaneva K."/>
            <person name="Barbian K."/>
            <person name="Babar A."/>
            <person name="Rosenke K."/>
        </authorList>
    </citation>
    <scope>NUCLEOTIDE SEQUENCE</scope>
    <source>
        <strain evidence="3">86</strain>
    </source>
</reference>
<dbReference type="Gene3D" id="3.40.605.10">
    <property type="entry name" value="Aldehyde Dehydrogenase, Chain A, domain 1"/>
    <property type="match status" value="1"/>
</dbReference>
<dbReference type="Gene3D" id="3.40.309.10">
    <property type="entry name" value="Aldehyde Dehydrogenase, Chain A, domain 2"/>
    <property type="match status" value="1"/>
</dbReference>
<sequence length="499" mass="53526">MNNDMQLIDKDLLSMQEVRELVEAAKEAQQELARMNQAQVDHIVRAIADAGVRNARRLAQMANEDTGFGIVDDKVIKNIFASQGVYEYIKDMKTIGEVSRDDAKGVRAIAVPVGVIAGLIPSTNPTSTALYKAEIAVKAGNAIVFSPHPTALRCILETVKVIRQAVAEAGGNENLVSCITIPTMEATDNLMRHRDVAMILATGGSAMVRAAYSSGTPAIGVGPGNGPAYLEKTCDLPMAVKRILDSKTFDNGTICASEQSIICEEDMVSAVRAEMERQGAYFLDEEERERLGRFILRANGTMNPEIVGRSVETIAKLAGLNKIPANARVLVAKETGVGRGHPYSNEKLGPILAFYTAASCEEVCDKVCEILHYEGAGHTFSMHTKDDKVVDYFARRVPASRILVNTPSALGGIGGTTNLQPSLTLGCGAVGGSATSENVGPMQLFNLRYVAYGSRELEDIRASVPNCSDGICRVGGGIDLNNIDVDEIVRQIIGRLQAL</sequence>
<dbReference type="InterPro" id="IPR016163">
    <property type="entry name" value="Ald_DH_C"/>
</dbReference>
<gene>
    <name evidence="3" type="ORF">KL86CLO1_13357</name>
</gene>
<dbReference type="GO" id="GO:0016620">
    <property type="term" value="F:oxidoreductase activity, acting on the aldehyde or oxo group of donors, NAD or NADP as acceptor"/>
    <property type="evidence" value="ECO:0007669"/>
    <property type="project" value="InterPro"/>
</dbReference>
<dbReference type="InterPro" id="IPR016162">
    <property type="entry name" value="Ald_DH_N"/>
</dbReference>
<keyword evidence="1" id="KW-0560">Oxidoreductase</keyword>
<name>A0A212KJ67_9FIRM</name>
<evidence type="ECO:0000259" key="2">
    <source>
        <dbReference type="Pfam" id="PF00171"/>
    </source>
</evidence>
<dbReference type="CDD" id="cd07122">
    <property type="entry name" value="ALDH_F20_ACDH"/>
    <property type="match status" value="1"/>
</dbReference>
<dbReference type="NCBIfam" id="TIGR02518">
    <property type="entry name" value="EutH_ACDH"/>
    <property type="match status" value="1"/>
</dbReference>
<evidence type="ECO:0000313" key="3">
    <source>
        <dbReference type="EMBL" id="SBW11688.1"/>
    </source>
</evidence>
<dbReference type="SUPFAM" id="SSF53720">
    <property type="entry name" value="ALDH-like"/>
    <property type="match status" value="1"/>
</dbReference>
<protein>
    <submittedName>
        <fullName evidence="3">Acetaldehyde dehydrogenase (Acetylating)</fullName>
    </submittedName>
</protein>
<dbReference type="InterPro" id="IPR013357">
    <property type="entry name" value="Acetaldehyde_DH_acetylating"/>
</dbReference>
<dbReference type="InterPro" id="IPR016161">
    <property type="entry name" value="Ald_DH/histidinol_DH"/>
</dbReference>
<organism evidence="3">
    <name type="scientific">uncultured Eubacteriales bacterium</name>
    <dbReference type="NCBI Taxonomy" id="172733"/>
    <lineage>
        <taxon>Bacteria</taxon>
        <taxon>Bacillati</taxon>
        <taxon>Bacillota</taxon>
        <taxon>Clostridia</taxon>
        <taxon>Eubacteriales</taxon>
        <taxon>environmental samples</taxon>
    </lineage>
</organism>
<proteinExistence type="predicted"/>
<feature type="domain" description="Aldehyde dehydrogenase" evidence="2">
    <location>
        <begin position="15"/>
        <end position="276"/>
    </location>
</feature>
<dbReference type="InterPro" id="IPR015590">
    <property type="entry name" value="Aldehyde_DH_dom"/>
</dbReference>
<dbReference type="AlphaFoldDB" id="A0A212KJ67"/>
<dbReference type="Pfam" id="PF00171">
    <property type="entry name" value="Aldedh"/>
    <property type="match status" value="1"/>
</dbReference>
<evidence type="ECO:0000256" key="1">
    <source>
        <dbReference type="ARBA" id="ARBA00023002"/>
    </source>
</evidence>
<dbReference type="EMBL" id="FLUN01000001">
    <property type="protein sequence ID" value="SBW11688.1"/>
    <property type="molecule type" value="Genomic_DNA"/>
</dbReference>
<dbReference type="PANTHER" id="PTHR11699">
    <property type="entry name" value="ALDEHYDE DEHYDROGENASE-RELATED"/>
    <property type="match status" value="1"/>
</dbReference>